<evidence type="ECO:0000256" key="5">
    <source>
        <dbReference type="ARBA" id="ARBA00022725"/>
    </source>
</evidence>
<evidence type="ECO:0000313" key="11">
    <source>
        <dbReference type="EnsemblMetazoa" id="PPAI009956-PA"/>
    </source>
</evidence>
<dbReference type="InterPro" id="IPR004117">
    <property type="entry name" value="7tm6_olfct_rcpt"/>
</dbReference>
<feature type="transmembrane region" description="Helical" evidence="10">
    <location>
        <begin position="185"/>
        <end position="207"/>
    </location>
</feature>
<comment type="similarity">
    <text evidence="10">Belongs to the insect chemoreceptor superfamily. Heteromeric odorant receptor channel (TC 1.A.69) family.</text>
</comment>
<keyword evidence="8 10" id="KW-0675">Receptor</keyword>
<dbReference type="VEuPathDB" id="VectorBase:PPAI009956"/>
<dbReference type="GO" id="GO:0005549">
    <property type="term" value="F:odorant binding"/>
    <property type="evidence" value="ECO:0007669"/>
    <property type="project" value="InterPro"/>
</dbReference>
<evidence type="ECO:0000256" key="3">
    <source>
        <dbReference type="ARBA" id="ARBA00022606"/>
    </source>
</evidence>
<evidence type="ECO:0000256" key="2">
    <source>
        <dbReference type="ARBA" id="ARBA00022475"/>
    </source>
</evidence>
<dbReference type="PANTHER" id="PTHR21137:SF3">
    <property type="entry name" value="ODORANT RECEPTOR 30A-RELATED"/>
    <property type="match status" value="1"/>
</dbReference>
<keyword evidence="5 10" id="KW-0552">Olfaction</keyword>
<evidence type="ECO:0000256" key="7">
    <source>
        <dbReference type="ARBA" id="ARBA00023136"/>
    </source>
</evidence>
<evidence type="ECO:0000256" key="8">
    <source>
        <dbReference type="ARBA" id="ARBA00023170"/>
    </source>
</evidence>
<sequence>MKKYFETVPFMAFSISIWKHMGMILEPRFTKPRRYFYMFINMFQNVFQFAYLFHTKELDKLILNGYFTFLFLNAIIRAIIIINSRHKMEKFMEKVGHLYDIMVNSKDEYISNMVKETGIRAHRFSVLNFCLSLTTGTCFLIYPVFAGMIDLPYGIHVPGIEYMKSPLYEILYIYEILVTAPGASLYIPFSNLFTSFCMFAVVLVKILKHKINNLKRPNDTEESITQKLHNALEYHKVLIDFVEEINNIVTYICLIELVFFVLLLCALLFVLNIVKLLPQIIMACLYILLIMTQLFSLYWNANELWVESLDVAQTIYFSPWYEMSQDTKKKLLLLMVRTQRPLKITAGHIYPLTLQVFQSLLNVSYTYFTVLRRFYNK</sequence>
<dbReference type="EMBL" id="AJVK01007487">
    <property type="status" value="NOT_ANNOTATED_CDS"/>
    <property type="molecule type" value="Genomic_DNA"/>
</dbReference>
<organism evidence="11 12">
    <name type="scientific">Phlebotomus papatasi</name>
    <name type="common">Sandfly</name>
    <dbReference type="NCBI Taxonomy" id="29031"/>
    <lineage>
        <taxon>Eukaryota</taxon>
        <taxon>Metazoa</taxon>
        <taxon>Ecdysozoa</taxon>
        <taxon>Arthropoda</taxon>
        <taxon>Hexapoda</taxon>
        <taxon>Insecta</taxon>
        <taxon>Pterygota</taxon>
        <taxon>Neoptera</taxon>
        <taxon>Endopterygota</taxon>
        <taxon>Diptera</taxon>
        <taxon>Nematocera</taxon>
        <taxon>Psychodoidea</taxon>
        <taxon>Psychodidae</taxon>
        <taxon>Phlebotomus</taxon>
        <taxon>Phlebotomus</taxon>
    </lineage>
</organism>
<evidence type="ECO:0000256" key="6">
    <source>
        <dbReference type="ARBA" id="ARBA00022989"/>
    </source>
</evidence>
<keyword evidence="9 10" id="KW-0807">Transducer</keyword>
<feature type="transmembrane region" description="Helical" evidence="10">
    <location>
        <begin position="65"/>
        <end position="84"/>
    </location>
</feature>
<evidence type="ECO:0000256" key="10">
    <source>
        <dbReference type="RuleBase" id="RU351113"/>
    </source>
</evidence>
<dbReference type="GO" id="GO:0007165">
    <property type="term" value="P:signal transduction"/>
    <property type="evidence" value="ECO:0007669"/>
    <property type="project" value="UniProtKB-KW"/>
</dbReference>
<protein>
    <recommendedName>
        <fullName evidence="10">Odorant receptor</fullName>
    </recommendedName>
</protein>
<dbReference type="VEuPathDB" id="VectorBase:PPAPM1_003652"/>
<name>A0A1B0DNB1_PHLPP</name>
<dbReference type="EnsemblMetazoa" id="PPAI009956-RA">
    <property type="protein sequence ID" value="PPAI009956-PA"/>
    <property type="gene ID" value="PPAI009956"/>
</dbReference>
<keyword evidence="12" id="KW-1185">Reference proteome</keyword>
<evidence type="ECO:0000256" key="1">
    <source>
        <dbReference type="ARBA" id="ARBA00004651"/>
    </source>
</evidence>
<dbReference type="EMBL" id="AJVK01007488">
    <property type="status" value="NOT_ANNOTATED_CDS"/>
    <property type="molecule type" value="Genomic_DNA"/>
</dbReference>
<keyword evidence="7 10" id="KW-0472">Membrane</keyword>
<comment type="caution">
    <text evidence="10">Lacks conserved residue(s) required for the propagation of feature annotation.</text>
</comment>
<dbReference type="Proteomes" id="UP000092462">
    <property type="component" value="Unassembled WGS sequence"/>
</dbReference>
<dbReference type="PANTHER" id="PTHR21137">
    <property type="entry name" value="ODORANT RECEPTOR"/>
    <property type="match status" value="1"/>
</dbReference>
<dbReference type="AlphaFoldDB" id="A0A1B0DNB1"/>
<feature type="transmembrane region" description="Helical" evidence="10">
    <location>
        <begin position="124"/>
        <end position="145"/>
    </location>
</feature>
<feature type="transmembrane region" description="Helical" evidence="10">
    <location>
        <begin position="280"/>
        <end position="299"/>
    </location>
</feature>
<comment type="subcellular location">
    <subcellularLocation>
        <location evidence="1 10">Cell membrane</location>
        <topology evidence="1 10">Multi-pass membrane protein</topology>
    </subcellularLocation>
</comment>
<feature type="transmembrane region" description="Helical" evidence="10">
    <location>
        <begin position="35"/>
        <end position="53"/>
    </location>
</feature>
<keyword evidence="6 10" id="KW-1133">Transmembrane helix</keyword>
<evidence type="ECO:0000256" key="4">
    <source>
        <dbReference type="ARBA" id="ARBA00022692"/>
    </source>
</evidence>
<evidence type="ECO:0000313" key="12">
    <source>
        <dbReference type="Proteomes" id="UP000092462"/>
    </source>
</evidence>
<dbReference type="Pfam" id="PF02949">
    <property type="entry name" value="7tm_6"/>
    <property type="match status" value="1"/>
</dbReference>
<keyword evidence="4 10" id="KW-0812">Transmembrane</keyword>
<reference evidence="11" key="1">
    <citation type="submission" date="2022-08" db="UniProtKB">
        <authorList>
            <consortium name="EnsemblMetazoa"/>
        </authorList>
    </citation>
    <scope>IDENTIFICATION</scope>
    <source>
        <strain evidence="11">Israel</strain>
    </source>
</reference>
<dbReference type="GO" id="GO:0004984">
    <property type="term" value="F:olfactory receptor activity"/>
    <property type="evidence" value="ECO:0007669"/>
    <property type="project" value="InterPro"/>
</dbReference>
<keyword evidence="2" id="KW-1003">Cell membrane</keyword>
<feature type="transmembrane region" description="Helical" evidence="10">
    <location>
        <begin position="248"/>
        <end position="274"/>
    </location>
</feature>
<proteinExistence type="inferred from homology"/>
<evidence type="ECO:0000256" key="9">
    <source>
        <dbReference type="ARBA" id="ARBA00023224"/>
    </source>
</evidence>
<accession>A0A1B0DNB1</accession>
<keyword evidence="3 10" id="KW-0716">Sensory transduction</keyword>
<dbReference type="GO" id="GO:0005886">
    <property type="term" value="C:plasma membrane"/>
    <property type="evidence" value="ECO:0007669"/>
    <property type="project" value="UniProtKB-SubCell"/>
</dbReference>